<dbReference type="InterPro" id="IPR001932">
    <property type="entry name" value="PPM-type_phosphatase-like_dom"/>
</dbReference>
<reference evidence="3 4" key="1">
    <citation type="submission" date="2017-11" db="EMBL/GenBank/DDBJ databases">
        <title>Genome sequencing of Prevotella intermedia KCOM 1779.</title>
        <authorList>
            <person name="Kook J.-K."/>
            <person name="Park S.-N."/>
            <person name="Lim Y.K."/>
        </authorList>
    </citation>
    <scope>NUCLEOTIDE SEQUENCE [LARGE SCALE GENOMIC DNA]</scope>
    <source>
        <strain evidence="3 4">KCOM 1779</strain>
    </source>
</reference>
<dbReference type="SMART" id="SM00332">
    <property type="entry name" value="PP2Cc"/>
    <property type="match status" value="1"/>
</dbReference>
<name>A0A2M8M8S5_PREIN</name>
<gene>
    <name evidence="3" type="ORF">CUB97_04700</name>
</gene>
<protein>
    <submittedName>
        <fullName evidence="3">Serine/threonine-protein phosphatase</fullName>
    </submittedName>
</protein>
<dbReference type="InterPro" id="IPR015655">
    <property type="entry name" value="PP2C"/>
</dbReference>
<dbReference type="SUPFAM" id="SSF81606">
    <property type="entry name" value="PP2C-like"/>
    <property type="match status" value="1"/>
</dbReference>
<organism evidence="3 4">
    <name type="scientific">Prevotella intermedia</name>
    <dbReference type="NCBI Taxonomy" id="28131"/>
    <lineage>
        <taxon>Bacteria</taxon>
        <taxon>Pseudomonadati</taxon>
        <taxon>Bacteroidota</taxon>
        <taxon>Bacteroidia</taxon>
        <taxon>Bacteroidales</taxon>
        <taxon>Prevotellaceae</taxon>
        <taxon>Prevotella</taxon>
    </lineage>
</organism>
<dbReference type="AlphaFoldDB" id="A0A2M8M8S5"/>
<dbReference type="GO" id="GO:0004722">
    <property type="term" value="F:protein serine/threonine phosphatase activity"/>
    <property type="evidence" value="ECO:0007669"/>
    <property type="project" value="InterPro"/>
</dbReference>
<proteinExistence type="predicted"/>
<evidence type="ECO:0000259" key="2">
    <source>
        <dbReference type="PROSITE" id="PS51746"/>
    </source>
</evidence>
<dbReference type="PROSITE" id="PS51746">
    <property type="entry name" value="PPM_2"/>
    <property type="match status" value="1"/>
</dbReference>
<keyword evidence="1" id="KW-0472">Membrane</keyword>
<evidence type="ECO:0000313" key="3">
    <source>
        <dbReference type="EMBL" id="PJF00608.1"/>
    </source>
</evidence>
<accession>A0A2M8M8S5</accession>
<dbReference type="CDD" id="cd00143">
    <property type="entry name" value="PP2Cc"/>
    <property type="match status" value="1"/>
</dbReference>
<sequence>MKTSNEIICAILTDLGKMRDNNEDNYIWVEKKDLAVVGVIDGVGGYEGGEIAAELCKKSIERSFEKEADWRLLAEKKLSAVTTKANNLIYDERLKNTQLSKMSCVMSFAVLDSTREVLHYAHVGDTRGYIYRNGELTKFTHDHSFVGYLEESGTIQEEDAMRHPRRNEISKLMGEKLLSEADDDYIEIGSYSFYANDIVLFCSDGLTDLVRKSEIEKVLSQVVSLDKKAQLLVDLANEMGGKDNITVALAQYSAQNRHIMEENEPHISIKPNETAKENNIKHRWVRTLGRGLLLLLLGGLIGFLLNFKGTDYWMRKLSFVPDSISVIKNDSIKKLDTIQGKPDTIVKEQNGMIQQSNE</sequence>
<keyword evidence="1" id="KW-0812">Transmembrane</keyword>
<dbReference type="SMART" id="SM00331">
    <property type="entry name" value="PP2C_SIG"/>
    <property type="match status" value="1"/>
</dbReference>
<dbReference type="PANTHER" id="PTHR47992">
    <property type="entry name" value="PROTEIN PHOSPHATASE"/>
    <property type="match status" value="1"/>
</dbReference>
<evidence type="ECO:0000313" key="4">
    <source>
        <dbReference type="Proteomes" id="UP000228641"/>
    </source>
</evidence>
<dbReference type="Proteomes" id="UP000228641">
    <property type="component" value="Unassembled WGS sequence"/>
</dbReference>
<feature type="transmembrane region" description="Helical" evidence="1">
    <location>
        <begin position="288"/>
        <end position="307"/>
    </location>
</feature>
<dbReference type="RefSeq" id="WP_100189567.1">
    <property type="nucleotide sequence ID" value="NZ_PGGD01000001.1"/>
</dbReference>
<comment type="caution">
    <text evidence="3">The sequence shown here is derived from an EMBL/GenBank/DDBJ whole genome shotgun (WGS) entry which is preliminary data.</text>
</comment>
<evidence type="ECO:0000256" key="1">
    <source>
        <dbReference type="SAM" id="Phobius"/>
    </source>
</evidence>
<dbReference type="EMBL" id="PGGD01000001">
    <property type="protein sequence ID" value="PJF00608.1"/>
    <property type="molecule type" value="Genomic_DNA"/>
</dbReference>
<feature type="domain" description="PPM-type phosphatase" evidence="2">
    <location>
        <begin position="8"/>
        <end position="252"/>
    </location>
</feature>
<dbReference type="InterPro" id="IPR036457">
    <property type="entry name" value="PPM-type-like_dom_sf"/>
</dbReference>
<keyword evidence="1" id="KW-1133">Transmembrane helix</keyword>
<dbReference type="Pfam" id="PF13672">
    <property type="entry name" value="PP2C_2"/>
    <property type="match status" value="1"/>
</dbReference>
<dbReference type="Gene3D" id="3.60.40.10">
    <property type="entry name" value="PPM-type phosphatase domain"/>
    <property type="match status" value="1"/>
</dbReference>